<evidence type="ECO:0000256" key="10">
    <source>
        <dbReference type="PROSITE-ProRule" id="PRU10141"/>
    </source>
</evidence>
<dbReference type="PANTHER" id="PTHR43671:SF98">
    <property type="entry name" value="SERINE_THREONINE-PROTEIN KINASE NEK11"/>
    <property type="match status" value="1"/>
</dbReference>
<reference evidence="13" key="1">
    <citation type="journal article" date="2020" name="Stud. Mycol.">
        <title>101 Dothideomycetes genomes: a test case for predicting lifestyles and emergence of pathogens.</title>
        <authorList>
            <person name="Haridas S."/>
            <person name="Albert R."/>
            <person name="Binder M."/>
            <person name="Bloem J."/>
            <person name="Labutti K."/>
            <person name="Salamov A."/>
            <person name="Andreopoulos B."/>
            <person name="Baker S."/>
            <person name="Barry K."/>
            <person name="Bills G."/>
            <person name="Bluhm B."/>
            <person name="Cannon C."/>
            <person name="Castanera R."/>
            <person name="Culley D."/>
            <person name="Daum C."/>
            <person name="Ezra D."/>
            <person name="Gonzalez J."/>
            <person name="Henrissat B."/>
            <person name="Kuo A."/>
            <person name="Liang C."/>
            <person name="Lipzen A."/>
            <person name="Lutzoni F."/>
            <person name="Magnuson J."/>
            <person name="Mondo S."/>
            <person name="Nolan M."/>
            <person name="Ohm R."/>
            <person name="Pangilinan J."/>
            <person name="Park H.-J."/>
            <person name="Ramirez L."/>
            <person name="Alfaro M."/>
            <person name="Sun H."/>
            <person name="Tritt A."/>
            <person name="Yoshinaga Y."/>
            <person name="Zwiers L.-H."/>
            <person name="Turgeon B."/>
            <person name="Goodwin S."/>
            <person name="Spatafora J."/>
            <person name="Crous P."/>
            <person name="Grigoriev I."/>
        </authorList>
    </citation>
    <scope>NUCLEOTIDE SEQUENCE</scope>
    <source>
        <strain evidence="13">CBS 122368</strain>
    </source>
</reference>
<keyword evidence="4" id="KW-0808">Transferase</keyword>
<feature type="domain" description="Protein kinase" evidence="12">
    <location>
        <begin position="142"/>
        <end position="435"/>
    </location>
</feature>
<dbReference type="OrthoDB" id="4062651at2759"/>
<dbReference type="PROSITE" id="PS00107">
    <property type="entry name" value="PROTEIN_KINASE_ATP"/>
    <property type="match status" value="1"/>
</dbReference>
<comment type="catalytic activity">
    <reaction evidence="9">
        <text>L-seryl-[protein] + ATP = O-phospho-L-seryl-[protein] + ADP + H(+)</text>
        <dbReference type="Rhea" id="RHEA:17989"/>
        <dbReference type="Rhea" id="RHEA-COMP:9863"/>
        <dbReference type="Rhea" id="RHEA-COMP:11604"/>
        <dbReference type="ChEBI" id="CHEBI:15378"/>
        <dbReference type="ChEBI" id="CHEBI:29999"/>
        <dbReference type="ChEBI" id="CHEBI:30616"/>
        <dbReference type="ChEBI" id="CHEBI:83421"/>
        <dbReference type="ChEBI" id="CHEBI:456216"/>
        <dbReference type="EC" id="2.7.11.1"/>
    </reaction>
</comment>
<evidence type="ECO:0000256" key="1">
    <source>
        <dbReference type="ARBA" id="ARBA00010886"/>
    </source>
</evidence>
<dbReference type="SMART" id="SM00220">
    <property type="entry name" value="S_TKc"/>
    <property type="match status" value="1"/>
</dbReference>
<dbReference type="CDD" id="cd00180">
    <property type="entry name" value="PKc"/>
    <property type="match status" value="1"/>
</dbReference>
<dbReference type="Gene3D" id="3.30.200.20">
    <property type="entry name" value="Phosphorylase Kinase, domain 1"/>
    <property type="match status" value="1"/>
</dbReference>
<evidence type="ECO:0000256" key="7">
    <source>
        <dbReference type="ARBA" id="ARBA00022840"/>
    </source>
</evidence>
<feature type="compositionally biased region" description="Low complexity" evidence="11">
    <location>
        <begin position="558"/>
        <end position="567"/>
    </location>
</feature>
<keyword evidence="6 13" id="KW-0418">Kinase</keyword>
<keyword evidence="7 10" id="KW-0067">ATP-binding</keyword>
<evidence type="ECO:0000256" key="4">
    <source>
        <dbReference type="ARBA" id="ARBA00022679"/>
    </source>
</evidence>
<dbReference type="InterPro" id="IPR000719">
    <property type="entry name" value="Prot_kinase_dom"/>
</dbReference>
<dbReference type="Gene3D" id="1.10.510.10">
    <property type="entry name" value="Transferase(Phosphotransferase) domain 1"/>
    <property type="match status" value="1"/>
</dbReference>
<evidence type="ECO:0000256" key="2">
    <source>
        <dbReference type="ARBA" id="ARBA00012513"/>
    </source>
</evidence>
<dbReference type="PANTHER" id="PTHR43671">
    <property type="entry name" value="SERINE/THREONINE-PROTEIN KINASE NEK"/>
    <property type="match status" value="1"/>
</dbReference>
<dbReference type="PROSITE" id="PS50011">
    <property type="entry name" value="PROTEIN_KINASE_DOM"/>
    <property type="match status" value="1"/>
</dbReference>
<dbReference type="InterPro" id="IPR008271">
    <property type="entry name" value="Ser/Thr_kinase_AS"/>
</dbReference>
<dbReference type="RefSeq" id="XP_033686371.1">
    <property type="nucleotide sequence ID" value="XM_033821516.1"/>
</dbReference>
<dbReference type="InterPro" id="IPR011009">
    <property type="entry name" value="Kinase-like_dom_sf"/>
</dbReference>
<gene>
    <name evidence="13" type="ORF">BU26DRAFT_281658</name>
</gene>
<dbReference type="EMBL" id="ML987193">
    <property type="protein sequence ID" value="KAF2251367.1"/>
    <property type="molecule type" value="Genomic_DNA"/>
</dbReference>
<accession>A0A6A6IMA8</accession>
<evidence type="ECO:0000256" key="6">
    <source>
        <dbReference type="ARBA" id="ARBA00022777"/>
    </source>
</evidence>
<comment type="similarity">
    <text evidence="1">Belongs to the protein kinase superfamily. NEK Ser/Thr protein kinase family. NIMA subfamily.</text>
</comment>
<dbReference type="InterPro" id="IPR050660">
    <property type="entry name" value="NEK_Ser/Thr_kinase"/>
</dbReference>
<evidence type="ECO:0000313" key="13">
    <source>
        <dbReference type="EMBL" id="KAF2251367.1"/>
    </source>
</evidence>
<dbReference type="GeneID" id="54574846"/>
<name>A0A6A6IMA8_9PLEO</name>
<keyword evidence="3" id="KW-0723">Serine/threonine-protein kinase</keyword>
<dbReference type="SUPFAM" id="SSF56112">
    <property type="entry name" value="Protein kinase-like (PK-like)"/>
    <property type="match status" value="1"/>
</dbReference>
<evidence type="ECO:0000313" key="14">
    <source>
        <dbReference type="Proteomes" id="UP000800094"/>
    </source>
</evidence>
<dbReference type="InterPro" id="IPR017441">
    <property type="entry name" value="Protein_kinase_ATP_BS"/>
</dbReference>
<evidence type="ECO:0000256" key="11">
    <source>
        <dbReference type="SAM" id="MobiDB-lite"/>
    </source>
</evidence>
<proteinExistence type="inferred from homology"/>
<organism evidence="13 14">
    <name type="scientific">Trematosphaeria pertusa</name>
    <dbReference type="NCBI Taxonomy" id="390896"/>
    <lineage>
        <taxon>Eukaryota</taxon>
        <taxon>Fungi</taxon>
        <taxon>Dikarya</taxon>
        <taxon>Ascomycota</taxon>
        <taxon>Pezizomycotina</taxon>
        <taxon>Dothideomycetes</taxon>
        <taxon>Pleosporomycetidae</taxon>
        <taxon>Pleosporales</taxon>
        <taxon>Massarineae</taxon>
        <taxon>Trematosphaeriaceae</taxon>
        <taxon>Trematosphaeria</taxon>
    </lineage>
</organism>
<sequence length="928" mass="104181">MEPPDAREEIEDSLAHIVPHKPFPQYIDDAVFLDVKELLNQHPDKLIRAWSENPRLYTLLRMLGFDDDTPVFSKFDTEQIGDFWLPLGSATLSHLSSSVDISPQAFRRTQLHVLSKSDLMSEEKLLSSVPAHRHIQYGSSHFEELEKIGKGGSAEVTRVRHKLSGKEFACKRILRADVVKAQRAQLVEFEQEVGVLQRISHQHLVSFVASFTDLTSFSLILNPVAKDVLKSMFERQSREEPLAASDISTLRHTFGCLATAIAYLHAERVRHKDIKPGNILLGERGRVYLCDFGISRDWSKSENSTTEGDVLKFTRRYCAPEVFGRDPRNTKSDMWSLGCVFLEILSVIKGYPLEEVNNFLLEHSADASAQGLWCAPDAMNAWLVKIRSEKNDSADDLPLDWITPMIRTEPQDRLSASDIVDMIHRQSSDLPHPSLYLATCCSRSDSIAPIDVVDSPTLHEPVFSGLGINHTFKSPSASTSLDLPHRGSSPSSIDKRSNAPSSRHRVPGDRSVSPRAQNPHRRESADTVPFPMDPIDNGQCESPLVGVPGNKPSRHISSRSNSHRTSSLFTPPPPESEASSSSAPRRSPVPPPASFEVKCACAPRTNEKHIFNASYASTGSESDEDIDSSFVFDSDIPTIDTCTKCEIGENKVQIYETQPQDPSVINPPIPMMWWITRRLVVSYLSGRPEMRRCSSFWLPLADLQFTISGNAVTLHWSDCNQMTERRAVNYGEQYDWLYTPKQPNNEVTLAFNAIEDAHQFVDIARLPYEDGVIVSHGRRIDVTETSEVNIFDIGRKGVRNYRVAALTTVFPTVATSKLFIQWPEVDLDIRIQDSQLNRSATAPDYQMTVEMKNVSTPTYQSDVQGEPAADYDRVARFSRARQLKTNLVVKFPIGMKHSLPTPPPGKLMTPSLVPILIQSQLWWICFRV</sequence>
<evidence type="ECO:0000256" key="5">
    <source>
        <dbReference type="ARBA" id="ARBA00022741"/>
    </source>
</evidence>
<dbReference type="Proteomes" id="UP000800094">
    <property type="component" value="Unassembled WGS sequence"/>
</dbReference>
<feature type="region of interest" description="Disordered" evidence="11">
    <location>
        <begin position="474"/>
        <end position="593"/>
    </location>
</feature>
<comment type="catalytic activity">
    <reaction evidence="8">
        <text>L-threonyl-[protein] + ATP = O-phospho-L-threonyl-[protein] + ADP + H(+)</text>
        <dbReference type="Rhea" id="RHEA:46608"/>
        <dbReference type="Rhea" id="RHEA-COMP:11060"/>
        <dbReference type="Rhea" id="RHEA-COMP:11605"/>
        <dbReference type="ChEBI" id="CHEBI:15378"/>
        <dbReference type="ChEBI" id="CHEBI:30013"/>
        <dbReference type="ChEBI" id="CHEBI:30616"/>
        <dbReference type="ChEBI" id="CHEBI:61977"/>
        <dbReference type="ChEBI" id="CHEBI:456216"/>
        <dbReference type="EC" id="2.7.11.1"/>
    </reaction>
</comment>
<dbReference type="Pfam" id="PF00069">
    <property type="entry name" value="Pkinase"/>
    <property type="match status" value="1"/>
</dbReference>
<keyword evidence="14" id="KW-1185">Reference proteome</keyword>
<evidence type="ECO:0000256" key="8">
    <source>
        <dbReference type="ARBA" id="ARBA00047899"/>
    </source>
</evidence>
<evidence type="ECO:0000256" key="3">
    <source>
        <dbReference type="ARBA" id="ARBA00022527"/>
    </source>
</evidence>
<evidence type="ECO:0000259" key="12">
    <source>
        <dbReference type="PROSITE" id="PS50011"/>
    </source>
</evidence>
<feature type="binding site" evidence="10">
    <location>
        <position position="171"/>
    </location>
    <ligand>
        <name>ATP</name>
        <dbReference type="ChEBI" id="CHEBI:30616"/>
    </ligand>
</feature>
<dbReference type="AlphaFoldDB" id="A0A6A6IMA8"/>
<feature type="compositionally biased region" description="Low complexity" evidence="11">
    <location>
        <begin position="576"/>
        <end position="586"/>
    </location>
</feature>
<dbReference type="EC" id="2.7.11.1" evidence="2"/>
<keyword evidence="5 10" id="KW-0547">Nucleotide-binding</keyword>
<dbReference type="PROSITE" id="PS00108">
    <property type="entry name" value="PROTEIN_KINASE_ST"/>
    <property type="match status" value="1"/>
</dbReference>
<protein>
    <recommendedName>
        <fullName evidence="2">non-specific serine/threonine protein kinase</fullName>
        <ecNumber evidence="2">2.7.11.1</ecNumber>
    </recommendedName>
</protein>
<dbReference type="GO" id="GO:0005524">
    <property type="term" value="F:ATP binding"/>
    <property type="evidence" value="ECO:0007669"/>
    <property type="project" value="UniProtKB-UniRule"/>
</dbReference>
<dbReference type="GO" id="GO:0004674">
    <property type="term" value="F:protein serine/threonine kinase activity"/>
    <property type="evidence" value="ECO:0007669"/>
    <property type="project" value="UniProtKB-KW"/>
</dbReference>
<evidence type="ECO:0000256" key="9">
    <source>
        <dbReference type="ARBA" id="ARBA00048679"/>
    </source>
</evidence>